<feature type="transmembrane region" description="Helical" evidence="5">
    <location>
        <begin position="65"/>
        <end position="88"/>
    </location>
</feature>
<dbReference type="Proteomes" id="UP001172673">
    <property type="component" value="Unassembled WGS sequence"/>
</dbReference>
<keyword evidence="4 5" id="KW-0472">Membrane</keyword>
<feature type="transmembrane region" description="Helical" evidence="5">
    <location>
        <begin position="442"/>
        <end position="463"/>
    </location>
</feature>
<evidence type="ECO:0000313" key="7">
    <source>
        <dbReference type="EMBL" id="KAJ9608894.1"/>
    </source>
</evidence>
<dbReference type="Pfam" id="PF07690">
    <property type="entry name" value="MFS_1"/>
    <property type="match status" value="1"/>
</dbReference>
<feature type="transmembrane region" description="Helical" evidence="5">
    <location>
        <begin position="294"/>
        <end position="317"/>
    </location>
</feature>
<sequence>MDLPQGKAEVVHEEGKNGAQHIANDVEKVEVQEQATPALKLDKHGLPLLPQPTDRKDDPLNWSPALKLFVALQVSLLAFLGPMAGAIVNPAFVPLSKEFHITVVQASYELTVYIVFAGIGPILTVPLANVYGRRPVYLLGNLLAAVTNIGAGYCNTWTGIMVTRAFNGIGAGSPGAIGAATICDMYFLHERGFYMGIFTFFLTNGPHAASLFGGFIAQNLGWRKCFLIPGYIQLGLVVFQLFALPETLFSRRANANLNRPERSFKDLLLFKQSGVQARRLRPIDFLHPFYMLKYVAITIPGLYYMTAFGFGSVMFAATGSQLFRSLYHFNVAQTGMLLSIPLLIGCLIGEMNAGWLTDWFVYRWARKHGGRREPEPRINAIVLAFLCPLGIILDGVFLSHHKTVSWVGAAFAMGIANCGLQIATTVVYTYCTDCYKPQSTEISSMLNVFRSIFSMTLSFYAGLSIREAKKLTQAFLANNSIPFGEKVQFQYAWLTFAMIHIAFLIPMVLLRFKGEQWRNSSWQKPPTFHNDL</sequence>
<feature type="transmembrane region" description="Helical" evidence="5">
    <location>
        <begin position="194"/>
        <end position="216"/>
    </location>
</feature>
<dbReference type="GO" id="GO:0022857">
    <property type="term" value="F:transmembrane transporter activity"/>
    <property type="evidence" value="ECO:0007669"/>
    <property type="project" value="InterPro"/>
</dbReference>
<organism evidence="7 8">
    <name type="scientific">Cladophialophora chaetospira</name>
    <dbReference type="NCBI Taxonomy" id="386627"/>
    <lineage>
        <taxon>Eukaryota</taxon>
        <taxon>Fungi</taxon>
        <taxon>Dikarya</taxon>
        <taxon>Ascomycota</taxon>
        <taxon>Pezizomycotina</taxon>
        <taxon>Eurotiomycetes</taxon>
        <taxon>Chaetothyriomycetidae</taxon>
        <taxon>Chaetothyriales</taxon>
        <taxon>Herpotrichiellaceae</taxon>
        <taxon>Cladophialophora</taxon>
    </lineage>
</organism>
<feature type="transmembrane region" description="Helical" evidence="5">
    <location>
        <begin position="228"/>
        <end position="249"/>
    </location>
</feature>
<accession>A0AA39CI31</accession>
<feature type="transmembrane region" description="Helical" evidence="5">
    <location>
        <begin position="404"/>
        <end position="430"/>
    </location>
</feature>
<feature type="transmembrane region" description="Helical" evidence="5">
    <location>
        <begin position="378"/>
        <end position="398"/>
    </location>
</feature>
<protein>
    <recommendedName>
        <fullName evidence="6">Major facilitator superfamily (MFS) profile domain-containing protein</fullName>
    </recommendedName>
</protein>
<evidence type="ECO:0000256" key="1">
    <source>
        <dbReference type="ARBA" id="ARBA00004141"/>
    </source>
</evidence>
<feature type="transmembrane region" description="Helical" evidence="5">
    <location>
        <begin position="108"/>
        <end position="128"/>
    </location>
</feature>
<dbReference type="SUPFAM" id="SSF103473">
    <property type="entry name" value="MFS general substrate transporter"/>
    <property type="match status" value="1"/>
</dbReference>
<evidence type="ECO:0000256" key="2">
    <source>
        <dbReference type="ARBA" id="ARBA00022692"/>
    </source>
</evidence>
<keyword evidence="3 5" id="KW-1133">Transmembrane helix</keyword>
<feature type="transmembrane region" description="Helical" evidence="5">
    <location>
        <begin position="337"/>
        <end position="357"/>
    </location>
</feature>
<reference evidence="7" key="1">
    <citation type="submission" date="2022-10" db="EMBL/GenBank/DDBJ databases">
        <title>Culturing micro-colonial fungi from biological soil crusts in the Mojave desert and describing Neophaeococcomyces mojavensis, and introducing the new genera and species Taxawa tesnikishii.</title>
        <authorList>
            <person name="Kurbessoian T."/>
            <person name="Stajich J.E."/>
        </authorList>
    </citation>
    <scope>NUCLEOTIDE SEQUENCE</scope>
    <source>
        <strain evidence="7">TK_41</strain>
    </source>
</reference>
<dbReference type="InterPro" id="IPR011701">
    <property type="entry name" value="MFS"/>
</dbReference>
<comment type="subcellular location">
    <subcellularLocation>
        <location evidence="1">Membrane</location>
        <topology evidence="1">Multi-pass membrane protein</topology>
    </subcellularLocation>
</comment>
<keyword evidence="8" id="KW-1185">Reference proteome</keyword>
<dbReference type="PANTHER" id="PTHR23502">
    <property type="entry name" value="MAJOR FACILITATOR SUPERFAMILY"/>
    <property type="match status" value="1"/>
</dbReference>
<feature type="transmembrane region" description="Helical" evidence="5">
    <location>
        <begin position="491"/>
        <end position="510"/>
    </location>
</feature>
<dbReference type="Gene3D" id="1.20.1250.20">
    <property type="entry name" value="MFS general substrate transporter like domains"/>
    <property type="match status" value="1"/>
</dbReference>
<feature type="domain" description="Major facilitator superfamily (MFS) profile" evidence="6">
    <location>
        <begin position="70"/>
        <end position="515"/>
    </location>
</feature>
<evidence type="ECO:0000313" key="8">
    <source>
        <dbReference type="Proteomes" id="UP001172673"/>
    </source>
</evidence>
<gene>
    <name evidence="7" type="ORF">H2200_006665</name>
</gene>
<evidence type="ECO:0000256" key="5">
    <source>
        <dbReference type="SAM" id="Phobius"/>
    </source>
</evidence>
<feature type="transmembrane region" description="Helical" evidence="5">
    <location>
        <begin position="165"/>
        <end position="187"/>
    </location>
</feature>
<proteinExistence type="predicted"/>
<name>A0AA39CI31_9EURO</name>
<comment type="caution">
    <text evidence="7">The sequence shown here is derived from an EMBL/GenBank/DDBJ whole genome shotgun (WGS) entry which is preliminary data.</text>
</comment>
<dbReference type="GO" id="GO:0005886">
    <property type="term" value="C:plasma membrane"/>
    <property type="evidence" value="ECO:0007669"/>
    <property type="project" value="TreeGrafter"/>
</dbReference>
<keyword evidence="2 5" id="KW-0812">Transmembrane</keyword>
<dbReference type="PANTHER" id="PTHR23502:SF181">
    <property type="entry name" value="MAJOR FACILITATOR SUPERFAMILY (MFS) PROFILE DOMAIN-CONTAINING PROTEIN"/>
    <property type="match status" value="1"/>
</dbReference>
<evidence type="ECO:0000259" key="6">
    <source>
        <dbReference type="PROSITE" id="PS50850"/>
    </source>
</evidence>
<feature type="transmembrane region" description="Helical" evidence="5">
    <location>
        <begin position="135"/>
        <end position="153"/>
    </location>
</feature>
<dbReference type="AlphaFoldDB" id="A0AA39CI31"/>
<dbReference type="PROSITE" id="PS50850">
    <property type="entry name" value="MFS"/>
    <property type="match status" value="1"/>
</dbReference>
<dbReference type="EMBL" id="JAPDRK010000009">
    <property type="protein sequence ID" value="KAJ9608894.1"/>
    <property type="molecule type" value="Genomic_DNA"/>
</dbReference>
<dbReference type="InterPro" id="IPR020846">
    <property type="entry name" value="MFS_dom"/>
</dbReference>
<evidence type="ECO:0000256" key="4">
    <source>
        <dbReference type="ARBA" id="ARBA00023136"/>
    </source>
</evidence>
<dbReference type="InterPro" id="IPR036259">
    <property type="entry name" value="MFS_trans_sf"/>
</dbReference>
<evidence type="ECO:0000256" key="3">
    <source>
        <dbReference type="ARBA" id="ARBA00022989"/>
    </source>
</evidence>